<name>A0A7I8KZ23_SPIIN</name>
<dbReference type="PANTHER" id="PTHR15323">
    <property type="entry name" value="D123 PROTEIN"/>
    <property type="match status" value="1"/>
</dbReference>
<dbReference type="Pfam" id="PF07065">
    <property type="entry name" value="D123"/>
    <property type="match status" value="1"/>
</dbReference>
<evidence type="ECO:0000256" key="1">
    <source>
        <dbReference type="ARBA" id="ARBA00011047"/>
    </source>
</evidence>
<comment type="similarity">
    <text evidence="1">Belongs to the CDC123 family.</text>
</comment>
<evidence type="ECO:0000313" key="4">
    <source>
        <dbReference type="Proteomes" id="UP000663760"/>
    </source>
</evidence>
<sequence length="357" mass="39851">MKEAELLRCQIGEWYPRFCRHSIKTLIHPIPDSFLRYLLQDDGPFLLPASASGVDPLPRHPNSDDPFFSDTTLADDEEEEEDGTNGGSGSDSDGGGSLPDPPCFPELESAVEESIKALGGSVFPKLNWSAPKDAASMGSGGSLRCATFSEIVLLLKSSDCITHDLCHALESCSDRKQVSSAASGFDFYLALRKWHDSLRPEMEFRCFVRRRRLVGICQREVTAFYPVLAEKKQDLKPLIRSFFEDVVSPEFGSEDYTFDLFVTRNGSVKILDFNPWGSYTLPLLFDWEELERKAECLEGEGAEFKVIEDRCGVRPGLKTAVPFDYLDMGAGSGWDQFLRRVDEELRGQTLDSEAGGR</sequence>
<dbReference type="GO" id="GO:0005737">
    <property type="term" value="C:cytoplasm"/>
    <property type="evidence" value="ECO:0007669"/>
    <property type="project" value="TreeGrafter"/>
</dbReference>
<gene>
    <name evidence="3" type="ORF">SI8410_09012892</name>
</gene>
<organism evidence="3 4">
    <name type="scientific">Spirodela intermedia</name>
    <name type="common">Intermediate duckweed</name>
    <dbReference type="NCBI Taxonomy" id="51605"/>
    <lineage>
        <taxon>Eukaryota</taxon>
        <taxon>Viridiplantae</taxon>
        <taxon>Streptophyta</taxon>
        <taxon>Embryophyta</taxon>
        <taxon>Tracheophyta</taxon>
        <taxon>Spermatophyta</taxon>
        <taxon>Magnoliopsida</taxon>
        <taxon>Liliopsida</taxon>
        <taxon>Araceae</taxon>
        <taxon>Lemnoideae</taxon>
        <taxon>Spirodela</taxon>
    </lineage>
</organism>
<dbReference type="OrthoDB" id="360540at2759"/>
<feature type="compositionally biased region" description="Gly residues" evidence="2">
    <location>
        <begin position="84"/>
        <end position="97"/>
    </location>
</feature>
<protein>
    <submittedName>
        <fullName evidence="3">Uncharacterized protein</fullName>
    </submittedName>
</protein>
<evidence type="ECO:0000313" key="3">
    <source>
        <dbReference type="EMBL" id="CAA7402214.1"/>
    </source>
</evidence>
<reference evidence="3" key="1">
    <citation type="submission" date="2020-02" db="EMBL/GenBank/DDBJ databases">
        <authorList>
            <person name="Scholz U."/>
            <person name="Mascher M."/>
            <person name="Fiebig A."/>
        </authorList>
    </citation>
    <scope>NUCLEOTIDE SEQUENCE</scope>
</reference>
<proteinExistence type="inferred from homology"/>
<feature type="region of interest" description="Disordered" evidence="2">
    <location>
        <begin position="56"/>
        <end position="103"/>
    </location>
</feature>
<dbReference type="Proteomes" id="UP000663760">
    <property type="component" value="Chromosome 9"/>
</dbReference>
<dbReference type="EMBL" id="LR746272">
    <property type="protein sequence ID" value="CAA7402214.1"/>
    <property type="molecule type" value="Genomic_DNA"/>
</dbReference>
<keyword evidence="4" id="KW-1185">Reference proteome</keyword>
<dbReference type="PANTHER" id="PTHR15323:SF6">
    <property type="entry name" value="CELL DIVISION CYCLE PROTEIN 123 HOMOLOG"/>
    <property type="match status" value="1"/>
</dbReference>
<dbReference type="AlphaFoldDB" id="A0A7I8KZ23"/>
<evidence type="ECO:0000256" key="2">
    <source>
        <dbReference type="SAM" id="MobiDB-lite"/>
    </source>
</evidence>
<accession>A0A7I8KZ23</accession>
<feature type="compositionally biased region" description="Acidic residues" evidence="2">
    <location>
        <begin position="73"/>
        <end position="83"/>
    </location>
</feature>
<dbReference type="InterPro" id="IPR009772">
    <property type="entry name" value="CDC123"/>
</dbReference>